<dbReference type="AlphaFoldDB" id="A0A225W991"/>
<dbReference type="InterPro" id="IPR043502">
    <property type="entry name" value="DNA/RNA_pol_sf"/>
</dbReference>
<evidence type="ECO:0000256" key="8">
    <source>
        <dbReference type="ARBA" id="ARBA00022918"/>
    </source>
</evidence>
<dbReference type="Pfam" id="PF00078">
    <property type="entry name" value="RVT_1"/>
    <property type="match status" value="1"/>
</dbReference>
<keyword evidence="4" id="KW-0540">Nuclease</keyword>
<dbReference type="GO" id="GO:0004519">
    <property type="term" value="F:endonuclease activity"/>
    <property type="evidence" value="ECO:0007669"/>
    <property type="project" value="UniProtKB-KW"/>
</dbReference>
<dbReference type="PROSITE" id="PS50878">
    <property type="entry name" value="RT_POL"/>
    <property type="match status" value="1"/>
</dbReference>
<dbReference type="SUPFAM" id="SSF56672">
    <property type="entry name" value="DNA/RNA polymerases"/>
    <property type="match status" value="1"/>
</dbReference>
<evidence type="ECO:0000256" key="1">
    <source>
        <dbReference type="ARBA" id="ARBA00022670"/>
    </source>
</evidence>
<keyword evidence="8" id="KW-0695">RNA-directed DNA polymerase</keyword>
<reference evidence="12" key="1">
    <citation type="submission" date="2017-03" db="EMBL/GenBank/DDBJ databases">
        <title>Phytopthora megakarya and P. palmivora, two closely related causual agents of cacao black pod achieved similar genome size and gene model numbers by different mechanisms.</title>
        <authorList>
            <person name="Ali S."/>
            <person name="Shao J."/>
            <person name="Larry D.J."/>
            <person name="Kronmiller B."/>
            <person name="Shen D."/>
            <person name="Strem M.D."/>
            <person name="Melnick R.L."/>
            <person name="Guiltinan M.J."/>
            <person name="Tyler B.M."/>
            <person name="Meinhardt L.W."/>
            <person name="Bailey B.A."/>
        </authorList>
    </citation>
    <scope>NUCLEOTIDE SEQUENCE [LARGE SCALE GENOMIC DNA]</scope>
    <source>
        <strain evidence="12">zdho120</strain>
    </source>
</reference>
<dbReference type="EMBL" id="NBNE01001589">
    <property type="protein sequence ID" value="OWZ13400.1"/>
    <property type="molecule type" value="Genomic_DNA"/>
</dbReference>
<keyword evidence="6" id="KW-0255">Endonuclease</keyword>
<accession>A0A225W991</accession>
<evidence type="ECO:0000256" key="7">
    <source>
        <dbReference type="ARBA" id="ARBA00022801"/>
    </source>
</evidence>
<keyword evidence="2" id="KW-0808">Transferase</keyword>
<dbReference type="InterPro" id="IPR000477">
    <property type="entry name" value="RT_dom"/>
</dbReference>
<dbReference type="GO" id="GO:0003964">
    <property type="term" value="F:RNA-directed DNA polymerase activity"/>
    <property type="evidence" value="ECO:0007669"/>
    <property type="project" value="UniProtKB-KW"/>
</dbReference>
<evidence type="ECO:0000256" key="4">
    <source>
        <dbReference type="ARBA" id="ARBA00022722"/>
    </source>
</evidence>
<evidence type="ECO:0000313" key="12">
    <source>
        <dbReference type="Proteomes" id="UP000198211"/>
    </source>
</evidence>
<feature type="domain" description="Reverse transcriptase" evidence="10">
    <location>
        <begin position="456"/>
        <end position="636"/>
    </location>
</feature>
<evidence type="ECO:0000313" key="11">
    <source>
        <dbReference type="EMBL" id="OWZ13400.1"/>
    </source>
</evidence>
<comment type="caution">
    <text evidence="11">The sequence shown here is derived from an EMBL/GenBank/DDBJ whole genome shotgun (WGS) entry which is preliminary data.</text>
</comment>
<proteinExistence type="predicted"/>
<organism evidence="11 12">
    <name type="scientific">Phytophthora megakarya</name>
    <dbReference type="NCBI Taxonomy" id="4795"/>
    <lineage>
        <taxon>Eukaryota</taxon>
        <taxon>Sar</taxon>
        <taxon>Stramenopiles</taxon>
        <taxon>Oomycota</taxon>
        <taxon>Peronosporomycetes</taxon>
        <taxon>Peronosporales</taxon>
        <taxon>Peronosporaceae</taxon>
        <taxon>Phytophthora</taxon>
    </lineage>
</organism>
<gene>
    <name evidence="11" type="ORF">PHMEG_00013278</name>
</gene>
<dbReference type="InterPro" id="IPR043128">
    <property type="entry name" value="Rev_trsase/Diguanyl_cyclase"/>
</dbReference>
<dbReference type="Gene3D" id="3.10.10.10">
    <property type="entry name" value="HIV Type 1 Reverse Transcriptase, subunit A, domain 1"/>
    <property type="match status" value="1"/>
</dbReference>
<evidence type="ECO:0000256" key="6">
    <source>
        <dbReference type="ARBA" id="ARBA00022759"/>
    </source>
</evidence>
<feature type="region of interest" description="Disordered" evidence="9">
    <location>
        <begin position="346"/>
        <end position="367"/>
    </location>
</feature>
<keyword evidence="3" id="KW-0548">Nucleotidyltransferase</keyword>
<sequence length="841" mass="95489">MNDTLPDVDRLFRKKLQLDMSESDVSERVLKYFMQCSQLIEENGLVDCFEGQHGSKEKCKLLIESLSPNELKSEVKNAIRFQAPAALKDECKLHDLILAKALEQDRDCLRRKRARYDEQFTKKEKAPRLQDRKHSADTHGGGRHDSVSAKETRDRDANRVVRTASKTLVEKVRPAVPKDGCLKCGGAHYVASCPPATPQEKKELPKKFHSNRAKKTRMKRIKERLGGVHTIKLNDVFELRYCADTGSDWCLISRKNFEELARLGSGVLAEPLQKAVVGKAVGGHDVEAREAVRLQIRLHTAAGPVEPADLVTCLIIEEDEDEFIVGNDVLLSLGIDVSRQLEQLAGNSQEQDDDPFNVEDDARSGLDDDDEIRAGVELLIEAALENEFPAEFVDELRRIVFKHDIWRLVLRDDPPAKVPPYKLRLKENAKPFRCKARQYAPLQSTFLREFNKTLVELGWVYKNPSSRWVCAALPLRKPKSDEFRQAVDYKPLNAMTESIAGLMPNLKTKLERVRGKKHYGLFDFIRSFWQLAVAEESREMLSYMTDEGVFTPNRVMQGSCDSALHFQVSMEDCFAELLHNYLLIWIDDLLLFADTTAEYLLVLEKLFDLVHEFRLKLSLKKSSLYQQSVTWCGKVIDQNSIRHDPKRIEGLTAMPPPCTAGQLQQFICATNWMRDSLIDYARVVHPLQQCLDVALNGKRKTKRVASGIVVKLNEEEVNSFNQVKTLLQKSAQLAHPRDGATFCLFVDASDVGWASILTQVATWKTGVAVTDQAHELLICKGGTFHGVQQHWSVIEKEGYPIVLSCEDLDYILLRPGGFKIFCDHRNLIHVFATGQEIKKHT</sequence>
<dbReference type="GO" id="GO:0006508">
    <property type="term" value="P:proteolysis"/>
    <property type="evidence" value="ECO:0007669"/>
    <property type="project" value="UniProtKB-KW"/>
</dbReference>
<name>A0A225W991_9STRA</name>
<dbReference type="Proteomes" id="UP000198211">
    <property type="component" value="Unassembled WGS sequence"/>
</dbReference>
<dbReference type="PANTHER" id="PTHR33064">
    <property type="entry name" value="POL PROTEIN"/>
    <property type="match status" value="1"/>
</dbReference>
<protein>
    <recommendedName>
        <fullName evidence="10">Reverse transcriptase domain-containing protein</fullName>
    </recommendedName>
</protein>
<dbReference type="PANTHER" id="PTHR33064:SF37">
    <property type="entry name" value="RIBONUCLEASE H"/>
    <property type="match status" value="1"/>
</dbReference>
<dbReference type="InterPro" id="IPR051320">
    <property type="entry name" value="Viral_Replic_Matur_Polypro"/>
</dbReference>
<evidence type="ECO:0000256" key="2">
    <source>
        <dbReference type="ARBA" id="ARBA00022679"/>
    </source>
</evidence>
<dbReference type="GO" id="GO:0004190">
    <property type="term" value="F:aspartic-type endopeptidase activity"/>
    <property type="evidence" value="ECO:0007669"/>
    <property type="project" value="UniProtKB-KW"/>
</dbReference>
<dbReference type="Pfam" id="PF17917">
    <property type="entry name" value="RT_RNaseH"/>
    <property type="match status" value="1"/>
</dbReference>
<keyword evidence="12" id="KW-1185">Reference proteome</keyword>
<evidence type="ECO:0000259" key="10">
    <source>
        <dbReference type="PROSITE" id="PS50878"/>
    </source>
</evidence>
<evidence type="ECO:0000256" key="3">
    <source>
        <dbReference type="ARBA" id="ARBA00022695"/>
    </source>
</evidence>
<keyword evidence="5" id="KW-0064">Aspartyl protease</keyword>
<keyword evidence="7" id="KW-0378">Hydrolase</keyword>
<dbReference type="InterPro" id="IPR041373">
    <property type="entry name" value="RT_RNaseH"/>
</dbReference>
<dbReference type="OrthoDB" id="122373at2759"/>
<feature type="compositionally biased region" description="Acidic residues" evidence="9">
    <location>
        <begin position="350"/>
        <end position="359"/>
    </location>
</feature>
<feature type="region of interest" description="Disordered" evidence="9">
    <location>
        <begin position="119"/>
        <end position="159"/>
    </location>
</feature>
<dbReference type="Gene3D" id="3.30.70.270">
    <property type="match status" value="2"/>
</dbReference>
<keyword evidence="1" id="KW-0645">Protease</keyword>
<evidence type="ECO:0000256" key="5">
    <source>
        <dbReference type="ARBA" id="ARBA00022750"/>
    </source>
</evidence>
<evidence type="ECO:0000256" key="9">
    <source>
        <dbReference type="SAM" id="MobiDB-lite"/>
    </source>
</evidence>